<evidence type="ECO:0000313" key="2">
    <source>
        <dbReference type="Proteomes" id="UP000215590"/>
    </source>
</evidence>
<evidence type="ECO:0008006" key="3">
    <source>
        <dbReference type="Google" id="ProtNLM"/>
    </source>
</evidence>
<sequence length="259" mass="27887">MLIIAAAGEQPSVDDLSQQLANPLAGLISLPLQNNFEFKADSAKDVFAYRLHIPPVIPFRLTDDWKIISRTIIRIAYRDYSPGGGVLGLGDINARLFLSPKNAGPGGLIWCAGPVFLLPTVTDDYLGGGKFGLGPTALALVQKKAWTVGALGNHIWSVAGPSGRQDVSASLLQPFVSYIFGRGRSMSLRVDSTYDQKANKWTGPINLGTTQVFKLNDQAMSFQFGGRYYADGPTGTPEGGLRATVTFMFLNKFANESAI</sequence>
<proteinExistence type="predicted"/>
<keyword evidence="2" id="KW-1185">Reference proteome</keyword>
<gene>
    <name evidence="1" type="ORF">CEV31_3689</name>
</gene>
<dbReference type="EMBL" id="NNRJ01000059">
    <property type="protein sequence ID" value="OYR11687.1"/>
    <property type="molecule type" value="Genomic_DNA"/>
</dbReference>
<organism evidence="1 2">
    <name type="scientific">Brucella thiophenivorans</name>
    <dbReference type="NCBI Taxonomy" id="571255"/>
    <lineage>
        <taxon>Bacteria</taxon>
        <taxon>Pseudomonadati</taxon>
        <taxon>Pseudomonadota</taxon>
        <taxon>Alphaproteobacteria</taxon>
        <taxon>Hyphomicrobiales</taxon>
        <taxon>Brucellaceae</taxon>
        <taxon>Brucella/Ochrobactrum group</taxon>
        <taxon>Brucella</taxon>
    </lineage>
</organism>
<protein>
    <recommendedName>
        <fullName evidence="3">Transporter</fullName>
    </recommendedName>
</protein>
<dbReference type="AlphaFoldDB" id="A0A256F9Z2"/>
<dbReference type="Proteomes" id="UP000215590">
    <property type="component" value="Unassembled WGS sequence"/>
</dbReference>
<evidence type="ECO:0000313" key="1">
    <source>
        <dbReference type="EMBL" id="OYR11687.1"/>
    </source>
</evidence>
<name>A0A256F9Z2_9HYPH</name>
<accession>A0A256F9Z2</accession>
<reference evidence="1 2" key="1">
    <citation type="submission" date="2017-07" db="EMBL/GenBank/DDBJ databases">
        <title>Phylogenetic study on the rhizospheric bacterium Ochrobactrum sp. A44.</title>
        <authorList>
            <person name="Krzyzanowska D.M."/>
            <person name="Ossowicki A."/>
            <person name="Rajewska M."/>
            <person name="Maciag T."/>
            <person name="Kaczynski Z."/>
            <person name="Czerwicka M."/>
            <person name="Jafra S."/>
        </authorList>
    </citation>
    <scope>NUCLEOTIDE SEQUENCE [LARGE SCALE GENOMIC DNA]</scope>
    <source>
        <strain evidence="1 2">DSM 7216</strain>
    </source>
</reference>
<comment type="caution">
    <text evidence="1">The sequence shown here is derived from an EMBL/GenBank/DDBJ whole genome shotgun (WGS) entry which is preliminary data.</text>
</comment>